<reference evidence="1 2" key="2">
    <citation type="submission" date="2018-11" db="EMBL/GenBank/DDBJ databases">
        <authorList>
            <consortium name="Pathogen Informatics"/>
        </authorList>
    </citation>
    <scope>NUCLEOTIDE SEQUENCE [LARGE SCALE GENOMIC DNA]</scope>
</reference>
<dbReference type="GO" id="GO:0031267">
    <property type="term" value="F:small GTPase binding"/>
    <property type="evidence" value="ECO:0007669"/>
    <property type="project" value="InterPro"/>
</dbReference>
<dbReference type="WBParaSite" id="SBAD_0001231401-mRNA-1">
    <property type="protein sequence ID" value="SBAD_0001231401-mRNA-1"/>
    <property type="gene ID" value="SBAD_0001231401"/>
</dbReference>
<evidence type="ECO:0000313" key="1">
    <source>
        <dbReference type="EMBL" id="VDP44007.1"/>
    </source>
</evidence>
<dbReference type="AlphaFoldDB" id="A0A183J7R9"/>
<keyword evidence="2" id="KW-1185">Reference proteome</keyword>
<protein>
    <submittedName>
        <fullName evidence="1 3">Uncharacterized protein</fullName>
    </submittedName>
</protein>
<organism evidence="3">
    <name type="scientific">Soboliphyme baturini</name>
    <dbReference type="NCBI Taxonomy" id="241478"/>
    <lineage>
        <taxon>Eukaryota</taxon>
        <taxon>Metazoa</taxon>
        <taxon>Ecdysozoa</taxon>
        <taxon>Nematoda</taxon>
        <taxon>Enoplea</taxon>
        <taxon>Dorylaimia</taxon>
        <taxon>Dioctophymatida</taxon>
        <taxon>Dioctophymatoidea</taxon>
        <taxon>Soboliphymatidae</taxon>
        <taxon>Soboliphyme</taxon>
    </lineage>
</organism>
<evidence type="ECO:0000313" key="3">
    <source>
        <dbReference type="WBParaSite" id="SBAD_0001231401-mRNA-1"/>
    </source>
</evidence>
<dbReference type="OrthoDB" id="6019893at2759"/>
<dbReference type="GO" id="GO:0005085">
    <property type="term" value="F:guanyl-nucleotide exchange factor activity"/>
    <property type="evidence" value="ECO:0007669"/>
    <property type="project" value="InterPro"/>
</dbReference>
<dbReference type="EMBL" id="UZAM01016614">
    <property type="protein sequence ID" value="VDP44007.1"/>
    <property type="molecule type" value="Genomic_DNA"/>
</dbReference>
<sequence length="123" mass="13697">MPRGLHFCTQKVVVTEPSFYPFVCIRSDGARLEGSALSFYEKVSDAGILQSMQALHNAHLRDLTSTGAHSGSGPISEENVPRHRQFISAKHLYPSIDLLPIARKPDAGIFEFICFGYSLLIYR</sequence>
<dbReference type="InterPro" id="IPR047278">
    <property type="entry name" value="DEN5A/B"/>
</dbReference>
<accession>A0A183J7R9</accession>
<evidence type="ECO:0000313" key="2">
    <source>
        <dbReference type="Proteomes" id="UP000270296"/>
    </source>
</evidence>
<proteinExistence type="predicted"/>
<dbReference type="PANTHER" id="PTHR46070:SF1">
    <property type="entry name" value="PINSTRIPE, ISOFORM A"/>
    <property type="match status" value="1"/>
</dbReference>
<dbReference type="Proteomes" id="UP000270296">
    <property type="component" value="Unassembled WGS sequence"/>
</dbReference>
<name>A0A183J7R9_9BILA</name>
<gene>
    <name evidence="1" type="ORF">SBAD_LOCUS11917</name>
</gene>
<reference evidence="3" key="1">
    <citation type="submission" date="2016-06" db="UniProtKB">
        <authorList>
            <consortium name="WormBaseParasite"/>
        </authorList>
    </citation>
    <scope>IDENTIFICATION</scope>
</reference>
<dbReference type="PANTHER" id="PTHR46070">
    <property type="entry name" value="PINSTRIPE, ISOFORM A"/>
    <property type="match status" value="1"/>
</dbReference>